<dbReference type="GO" id="GO:0042597">
    <property type="term" value="C:periplasmic space"/>
    <property type="evidence" value="ECO:0007669"/>
    <property type="project" value="InterPro"/>
</dbReference>
<protein>
    <submittedName>
        <fullName evidence="4">Alginate lyase family protein</fullName>
    </submittedName>
</protein>
<evidence type="ECO:0000256" key="2">
    <source>
        <dbReference type="ARBA" id="ARBA00023239"/>
    </source>
</evidence>
<reference evidence="4" key="1">
    <citation type="journal article" date="2021" name="PeerJ">
        <title>Extensive microbial diversity within the chicken gut microbiome revealed by metagenomics and culture.</title>
        <authorList>
            <person name="Gilroy R."/>
            <person name="Ravi A."/>
            <person name="Getino M."/>
            <person name="Pursley I."/>
            <person name="Horton D.L."/>
            <person name="Alikhan N.F."/>
            <person name="Baker D."/>
            <person name="Gharbi K."/>
            <person name="Hall N."/>
            <person name="Watson M."/>
            <person name="Adriaenssens E.M."/>
            <person name="Foster-Nyarko E."/>
            <person name="Jarju S."/>
            <person name="Secka A."/>
            <person name="Antonio M."/>
            <person name="Oren A."/>
            <person name="Chaudhuri R.R."/>
            <person name="La Ragione R."/>
            <person name="Hildebrand F."/>
            <person name="Pallen M.J."/>
        </authorList>
    </citation>
    <scope>NUCLEOTIDE SEQUENCE</scope>
    <source>
        <strain evidence="4">CHK179-7159</strain>
    </source>
</reference>
<feature type="domain" description="Alginate lyase" evidence="3">
    <location>
        <begin position="177"/>
        <end position="273"/>
    </location>
</feature>
<organism evidence="4 5">
    <name type="scientific">Candidatus Eisenbergiella merdipullorum</name>
    <dbReference type="NCBI Taxonomy" id="2838553"/>
    <lineage>
        <taxon>Bacteria</taxon>
        <taxon>Bacillati</taxon>
        <taxon>Bacillota</taxon>
        <taxon>Clostridia</taxon>
        <taxon>Lachnospirales</taxon>
        <taxon>Lachnospiraceae</taxon>
        <taxon>Eisenbergiella</taxon>
    </lineage>
</organism>
<name>A0A9D2I2S1_9FIRM</name>
<dbReference type="Pfam" id="PF05426">
    <property type="entry name" value="Alginate_lyase"/>
    <property type="match status" value="1"/>
</dbReference>
<dbReference type="InterPro" id="IPR008929">
    <property type="entry name" value="Chondroitin_lyas"/>
</dbReference>
<dbReference type="PANTHER" id="PTHR39210:SF1">
    <property type="entry name" value="HEPARIN-SULFATE LYASE"/>
    <property type="match status" value="1"/>
</dbReference>
<dbReference type="Gene3D" id="2.70.98.70">
    <property type="match status" value="1"/>
</dbReference>
<keyword evidence="1" id="KW-0732">Signal</keyword>
<dbReference type="SUPFAM" id="SSF48230">
    <property type="entry name" value="Chondroitin AC/alginate lyase"/>
    <property type="match status" value="1"/>
</dbReference>
<dbReference type="PANTHER" id="PTHR39210">
    <property type="entry name" value="HEPARIN-SULFATE LYASE"/>
    <property type="match status" value="1"/>
</dbReference>
<accession>A0A9D2I2S1</accession>
<comment type="caution">
    <text evidence="4">The sequence shown here is derived from an EMBL/GenBank/DDBJ whole genome shotgun (WGS) entry which is preliminary data.</text>
</comment>
<evidence type="ECO:0000313" key="5">
    <source>
        <dbReference type="Proteomes" id="UP000886858"/>
    </source>
</evidence>
<dbReference type="Gene3D" id="1.50.10.100">
    <property type="entry name" value="Chondroitin AC/alginate lyase"/>
    <property type="match status" value="1"/>
</dbReference>
<proteinExistence type="predicted"/>
<dbReference type="Proteomes" id="UP000886858">
    <property type="component" value="Unassembled WGS sequence"/>
</dbReference>
<dbReference type="EMBL" id="DWYY01000008">
    <property type="protein sequence ID" value="HJA91691.1"/>
    <property type="molecule type" value="Genomic_DNA"/>
</dbReference>
<dbReference type="InterPro" id="IPR008397">
    <property type="entry name" value="Alginate_lyase_dom"/>
</dbReference>
<reference evidence="4" key="2">
    <citation type="submission" date="2021-04" db="EMBL/GenBank/DDBJ databases">
        <authorList>
            <person name="Gilroy R."/>
        </authorList>
    </citation>
    <scope>NUCLEOTIDE SEQUENCE</scope>
    <source>
        <strain evidence="4">CHK179-7159</strain>
    </source>
</reference>
<sequence length="592" mass="67045">MNTITERIQSLICSNKDYYTKIAIVAADESKGLCESFRDRADWVSGWAHAFVCPNCAAKMVFDESLSYSPPNDFICENCGKISSSTALDEAWVYYYRITVASRLESSAVCALLGDEEALHFLERYFDFYADNYDGFAIHGHGNGKIMPQILDEAVWCILVLRALYPCRKLFSLEKRNKWFKKLFYPLVKLIDAPEHQWGIHNHVLWHKCAVGAVGLCFDDQTLLTEALEGPLGIWEQVTQGFNEDYFWFEGSPLYHYYSLEALTGFCQFLEDQIPNHPLMAILEKAYIAPLLLSYDGWQIPSINDGWYPLTLDRFADQIHRAAMCIHSDALLQQMDHIRKHNPKAIATPGSLLIDRVPDIVKLWTASNLAIIKFPFHAILKSGSIAESHRHRDYLSLIIPPFSNDLGTPGYGHELYQSWYVLAASHNTVTIDFDQPHEIISTHIEKVDGGVRAVVDSGWSDVISASRTLTTSNNTLYDLTEISCADDHTIDWIFHTEGAAKFSAAPSKSAFIGDRCGYEYFTDVYRLDCDNLTAEFTLNDYTLFLTVDTSQFETFIAKTPGNPATVKRTALIFRSKGKYTVFNVAYTLGKKI</sequence>
<dbReference type="GO" id="GO:0016829">
    <property type="term" value="F:lyase activity"/>
    <property type="evidence" value="ECO:0007669"/>
    <property type="project" value="UniProtKB-KW"/>
</dbReference>
<keyword evidence="2 4" id="KW-0456">Lyase</keyword>
<evidence type="ECO:0000313" key="4">
    <source>
        <dbReference type="EMBL" id="HJA91691.1"/>
    </source>
</evidence>
<evidence type="ECO:0000259" key="3">
    <source>
        <dbReference type="Pfam" id="PF05426"/>
    </source>
</evidence>
<gene>
    <name evidence="4" type="ORF">H9717_00980</name>
</gene>
<evidence type="ECO:0000256" key="1">
    <source>
        <dbReference type="ARBA" id="ARBA00022729"/>
    </source>
</evidence>
<dbReference type="AlphaFoldDB" id="A0A9D2I2S1"/>